<evidence type="ECO:0000256" key="5">
    <source>
        <dbReference type="ARBA" id="ARBA00023136"/>
    </source>
</evidence>
<dbReference type="PANTHER" id="PTHR11384:SF62">
    <property type="entry name" value="ATP-BINDING CASSETTE SUB-FAMILY D MEMBER 3"/>
    <property type="match status" value="1"/>
</dbReference>
<evidence type="ECO:0000256" key="1">
    <source>
        <dbReference type="ARBA" id="ARBA00008575"/>
    </source>
</evidence>
<evidence type="ECO:0000256" key="4">
    <source>
        <dbReference type="ARBA" id="ARBA00022989"/>
    </source>
</evidence>
<dbReference type="GO" id="GO:0006635">
    <property type="term" value="P:fatty acid beta-oxidation"/>
    <property type="evidence" value="ECO:0007669"/>
    <property type="project" value="TreeGrafter"/>
</dbReference>
<dbReference type="Gene3D" id="3.40.50.300">
    <property type="entry name" value="P-loop containing nucleotide triphosphate hydrolases"/>
    <property type="match status" value="1"/>
</dbReference>
<feature type="non-terminal residue" evidence="7">
    <location>
        <position position="68"/>
    </location>
</feature>
<dbReference type="InterPro" id="IPR027417">
    <property type="entry name" value="P-loop_NTPase"/>
</dbReference>
<dbReference type="GO" id="GO:0007031">
    <property type="term" value="P:peroxisome organization"/>
    <property type="evidence" value="ECO:0007669"/>
    <property type="project" value="TreeGrafter"/>
</dbReference>
<dbReference type="GO" id="GO:0042626">
    <property type="term" value="F:ATPase-coupled transmembrane transporter activity"/>
    <property type="evidence" value="ECO:0007669"/>
    <property type="project" value="TreeGrafter"/>
</dbReference>
<dbReference type="Pfam" id="PF00005">
    <property type="entry name" value="ABC_tran"/>
    <property type="match status" value="1"/>
</dbReference>
<comment type="similarity">
    <text evidence="1">Belongs to the ABC transporter superfamily. ABCD family. Peroxisomal fatty acyl CoA transporter (TC 3.A.1.203) subfamily.</text>
</comment>
<dbReference type="InterPro" id="IPR050835">
    <property type="entry name" value="ABC_transporter_sub-D"/>
</dbReference>
<dbReference type="GO" id="GO:0005324">
    <property type="term" value="F:long-chain fatty acid transmembrane transporter activity"/>
    <property type="evidence" value="ECO:0007669"/>
    <property type="project" value="TreeGrafter"/>
</dbReference>
<evidence type="ECO:0000313" key="8">
    <source>
        <dbReference type="Proteomes" id="UP000574191"/>
    </source>
</evidence>
<accession>A0A7L2PMF6</accession>
<protein>
    <submittedName>
        <fullName evidence="7">ABCD3 protein</fullName>
    </submittedName>
</protein>
<dbReference type="PANTHER" id="PTHR11384">
    <property type="entry name" value="ATP-BINDING CASSETTE, SUB-FAMILY D MEMBER"/>
    <property type="match status" value="1"/>
</dbReference>
<keyword evidence="2" id="KW-0813">Transport</keyword>
<dbReference type="GO" id="GO:0016887">
    <property type="term" value="F:ATP hydrolysis activity"/>
    <property type="evidence" value="ECO:0007669"/>
    <property type="project" value="InterPro"/>
</dbReference>
<feature type="non-terminal residue" evidence="7">
    <location>
        <position position="1"/>
    </location>
</feature>
<dbReference type="OrthoDB" id="422637at2759"/>
<feature type="domain" description="ABC transporter" evidence="6">
    <location>
        <begin position="15"/>
        <end position="48"/>
    </location>
</feature>
<evidence type="ECO:0000256" key="3">
    <source>
        <dbReference type="ARBA" id="ARBA00022692"/>
    </source>
</evidence>
<dbReference type="EMBL" id="VYZP01005862">
    <property type="protein sequence ID" value="NXR85729.1"/>
    <property type="molecule type" value="Genomic_DNA"/>
</dbReference>
<dbReference type="GO" id="GO:0005524">
    <property type="term" value="F:ATP binding"/>
    <property type="evidence" value="ECO:0007669"/>
    <property type="project" value="InterPro"/>
</dbReference>
<reference evidence="7 8" key="1">
    <citation type="submission" date="2019-09" db="EMBL/GenBank/DDBJ databases">
        <title>Bird 10,000 Genomes (B10K) Project - Family phase.</title>
        <authorList>
            <person name="Zhang G."/>
        </authorList>
    </citation>
    <scope>NUCLEOTIDE SEQUENCE [LARGE SCALE GENOMIC DNA]</scope>
    <source>
        <strain evidence="7">B10K-DU-002-83</strain>
    </source>
</reference>
<keyword evidence="5" id="KW-0472">Membrane</keyword>
<evidence type="ECO:0000256" key="2">
    <source>
        <dbReference type="ARBA" id="ARBA00022448"/>
    </source>
</evidence>
<proteinExistence type="inferred from homology"/>
<dbReference type="GO" id="GO:0005778">
    <property type="term" value="C:peroxisomal membrane"/>
    <property type="evidence" value="ECO:0007669"/>
    <property type="project" value="TreeGrafter"/>
</dbReference>
<comment type="caution">
    <text evidence="7">The sequence shown here is derived from an EMBL/GenBank/DDBJ whole genome shotgun (WGS) entry which is preliminary data.</text>
</comment>
<dbReference type="AlphaFoldDB" id="A0A7L2PMF6"/>
<keyword evidence="8" id="KW-1185">Reference proteome</keyword>
<gene>
    <name evidence="7" type="primary">Abcd3</name>
    <name evidence="7" type="ORF">HYPCIN_R02536</name>
</gene>
<dbReference type="SUPFAM" id="SSF52540">
    <property type="entry name" value="P-loop containing nucleoside triphosphate hydrolases"/>
    <property type="match status" value="1"/>
</dbReference>
<keyword evidence="4" id="KW-1133">Transmembrane helix</keyword>
<sequence>DHVPLVTPNGDVLIEDLNFEVRSGANVLICGPNGCGKSSLFRVLGELWPLFGGRLTKPVRGKLFYVPQ</sequence>
<name>A0A7L2PMF6_9PASS</name>
<dbReference type="Proteomes" id="UP000574191">
    <property type="component" value="Unassembled WGS sequence"/>
</dbReference>
<dbReference type="InterPro" id="IPR003439">
    <property type="entry name" value="ABC_transporter-like_ATP-bd"/>
</dbReference>
<evidence type="ECO:0000313" key="7">
    <source>
        <dbReference type="EMBL" id="NXR85729.1"/>
    </source>
</evidence>
<keyword evidence="3" id="KW-0812">Transmembrane</keyword>
<organism evidence="7 8">
    <name type="scientific">Hypocryptadius cinnamomeus</name>
    <dbReference type="NCBI Taxonomy" id="589841"/>
    <lineage>
        <taxon>Eukaryota</taxon>
        <taxon>Metazoa</taxon>
        <taxon>Chordata</taxon>
        <taxon>Craniata</taxon>
        <taxon>Vertebrata</taxon>
        <taxon>Euteleostomi</taxon>
        <taxon>Archelosauria</taxon>
        <taxon>Archosauria</taxon>
        <taxon>Dinosauria</taxon>
        <taxon>Saurischia</taxon>
        <taxon>Theropoda</taxon>
        <taxon>Coelurosauria</taxon>
        <taxon>Aves</taxon>
        <taxon>Neognathae</taxon>
        <taxon>Neoaves</taxon>
        <taxon>Telluraves</taxon>
        <taxon>Australaves</taxon>
        <taxon>Passeriformes</taxon>
        <taxon>Sylvioidea</taxon>
        <taxon>Zosteropidae</taxon>
        <taxon>Hypocryptadius</taxon>
    </lineage>
</organism>
<dbReference type="GO" id="GO:0015910">
    <property type="term" value="P:long-chain fatty acid import into peroxisome"/>
    <property type="evidence" value="ECO:0007669"/>
    <property type="project" value="TreeGrafter"/>
</dbReference>
<dbReference type="GO" id="GO:0042760">
    <property type="term" value="P:very long-chain fatty acid catabolic process"/>
    <property type="evidence" value="ECO:0007669"/>
    <property type="project" value="TreeGrafter"/>
</dbReference>
<evidence type="ECO:0000259" key="6">
    <source>
        <dbReference type="Pfam" id="PF00005"/>
    </source>
</evidence>